<protein>
    <submittedName>
        <fullName evidence="4">Uncharacterized protein</fullName>
    </submittedName>
</protein>
<evidence type="ECO:0000313" key="4">
    <source>
        <dbReference type="EMBL" id="KXB59746.1"/>
    </source>
</evidence>
<evidence type="ECO:0000313" key="6">
    <source>
        <dbReference type="Proteomes" id="UP000321397"/>
    </source>
</evidence>
<sequence length="335" mass="39434">MEKKTINFINKLIEKSTEAFIMGLEIYNKPTIKYRVEGFSFFICNAWELMLKAKLLKEGKSIYFSNQPNRTISLTRAIELIFTNNKNPLRINLETINELRNTSTHFITEDYEKIYAPLFQACVKNYCDKLLEFHNIDITNQIAQDFLTLRTVFSDFDETELLAKYPPELAEKLIFNNNNIQVLEKQNNNNFAFTINHHLYITKNPKNADFKISVDRNSNSKGTIIREIRNPNNTHIFSHGKLTKYIKEELEKRNILFEYSLSNGEIKKSFTTNTLNLFIQFYDMKNNEKFSFKHIIGESCQYTYSINAAEFIINEIKKDPKSIYENLKKGIEIKK</sequence>
<dbReference type="EMBL" id="LSDD01000164">
    <property type="protein sequence ID" value="KXB59746.1"/>
    <property type="molecule type" value="Genomic_DNA"/>
</dbReference>
<gene>
    <name evidence="4" type="ORF">HMPREF3180_02229</name>
    <name evidence="3" type="ORF">JMUB3933_0789</name>
</gene>
<dbReference type="AlphaFoldDB" id="A0A133ZWD9"/>
<dbReference type="OrthoDB" id="1398764at2"/>
<evidence type="ECO:0000259" key="2">
    <source>
        <dbReference type="Pfam" id="PF18740"/>
    </source>
</evidence>
<feature type="domain" description="DUF3644" evidence="1">
    <location>
        <begin position="11"/>
        <end position="180"/>
    </location>
</feature>
<reference evidence="4" key="2">
    <citation type="submission" date="2016-01" db="EMBL/GenBank/DDBJ databases">
        <authorList>
            <person name="Oliw E.H."/>
        </authorList>
    </citation>
    <scope>NUCLEOTIDE SEQUENCE [LARGE SCALE GENOMIC DNA]</scope>
    <source>
        <strain evidence="4">KA00185</strain>
    </source>
</reference>
<evidence type="ECO:0000313" key="3">
    <source>
        <dbReference type="EMBL" id="BBM47289.1"/>
    </source>
</evidence>
<organism evidence="4 5">
    <name type="scientific">Leptotrichia wadei</name>
    <dbReference type="NCBI Taxonomy" id="157687"/>
    <lineage>
        <taxon>Bacteria</taxon>
        <taxon>Fusobacteriati</taxon>
        <taxon>Fusobacteriota</taxon>
        <taxon>Fusobacteriia</taxon>
        <taxon>Fusobacteriales</taxon>
        <taxon>Leptotrichiaceae</taxon>
        <taxon>Leptotrichia</taxon>
    </lineage>
</organism>
<dbReference type="Pfam" id="PF18740">
    <property type="entry name" value="EC042_2821"/>
    <property type="match status" value="1"/>
</dbReference>
<dbReference type="RefSeq" id="WP_060918670.1">
    <property type="nucleotide sequence ID" value="NZ_AP019834.1"/>
</dbReference>
<proteinExistence type="predicted"/>
<evidence type="ECO:0000313" key="5">
    <source>
        <dbReference type="Proteomes" id="UP000070483"/>
    </source>
</evidence>
<dbReference type="Pfam" id="PF12358">
    <property type="entry name" value="DUF3644"/>
    <property type="match status" value="1"/>
</dbReference>
<dbReference type="Proteomes" id="UP000321397">
    <property type="component" value="Chromosome"/>
</dbReference>
<reference evidence="5" key="1">
    <citation type="submission" date="2016-01" db="EMBL/GenBank/DDBJ databases">
        <authorList>
            <person name="Mitreva M."/>
            <person name="Pepin K.H."/>
            <person name="Mihindukulasuriya K.A."/>
            <person name="Fulton R."/>
            <person name="Fronick C."/>
            <person name="O'Laughlin M."/>
            <person name="Miner T."/>
            <person name="Herter B."/>
            <person name="Rosa B.A."/>
            <person name="Cordes M."/>
            <person name="Tomlinson C."/>
            <person name="Wollam A."/>
            <person name="Palsikar V.B."/>
            <person name="Mardis E.R."/>
            <person name="Wilson R.K."/>
        </authorList>
    </citation>
    <scope>NUCLEOTIDE SEQUENCE [LARGE SCALE GENOMIC DNA]</scope>
    <source>
        <strain evidence="5">KA00185</strain>
    </source>
</reference>
<accession>A0A133ZWD9</accession>
<dbReference type="STRING" id="157687.HMPREF3180_02229"/>
<name>A0A133ZWD9_9FUSO</name>
<dbReference type="PATRIC" id="fig|157687.3.peg.2233"/>
<dbReference type="InterPro" id="IPR022104">
    <property type="entry name" value="DUF3644"/>
</dbReference>
<dbReference type="Proteomes" id="UP000070483">
    <property type="component" value="Unassembled WGS sequence"/>
</dbReference>
<keyword evidence="5" id="KW-1185">Reference proteome</keyword>
<reference evidence="3 6" key="3">
    <citation type="submission" date="2019-07" db="EMBL/GenBank/DDBJ databases">
        <title>Complete Genome Sequence of Leptotrichia wadei Strain JMUB3933.</title>
        <authorList>
            <person name="Watanabe S."/>
            <person name="Cui L."/>
        </authorList>
    </citation>
    <scope>NUCLEOTIDE SEQUENCE [LARGE SCALE GENOMIC DNA]</scope>
    <source>
        <strain evidence="3 6">JMUB3933</strain>
    </source>
</reference>
<dbReference type="EMBL" id="AP019834">
    <property type="protein sequence ID" value="BBM47289.1"/>
    <property type="molecule type" value="Genomic_DNA"/>
</dbReference>
<feature type="domain" description="EC042-2821-like Restriction Endonuclease-like" evidence="2">
    <location>
        <begin position="230"/>
        <end position="328"/>
    </location>
</feature>
<evidence type="ECO:0000259" key="1">
    <source>
        <dbReference type="Pfam" id="PF12358"/>
    </source>
</evidence>
<dbReference type="InterPro" id="IPR049530">
    <property type="entry name" value="EC042_2821"/>
</dbReference>